<protein>
    <submittedName>
        <fullName evidence="1 2">Uncharacterized protein</fullName>
    </submittedName>
</protein>
<dbReference type="EMBL" id="ABEU02000012">
    <property type="protein sequence ID" value="PNR43758.1"/>
    <property type="molecule type" value="Genomic_DNA"/>
</dbReference>
<name>A0A2K1JQE4_PHYPA</name>
<reference evidence="1 3" key="1">
    <citation type="journal article" date="2008" name="Science">
        <title>The Physcomitrella genome reveals evolutionary insights into the conquest of land by plants.</title>
        <authorList>
            <person name="Rensing S."/>
            <person name="Lang D."/>
            <person name="Zimmer A."/>
            <person name="Terry A."/>
            <person name="Salamov A."/>
            <person name="Shapiro H."/>
            <person name="Nishiyama T."/>
            <person name="Perroud P.-F."/>
            <person name="Lindquist E."/>
            <person name="Kamisugi Y."/>
            <person name="Tanahashi T."/>
            <person name="Sakakibara K."/>
            <person name="Fujita T."/>
            <person name="Oishi K."/>
            <person name="Shin-I T."/>
            <person name="Kuroki Y."/>
            <person name="Toyoda A."/>
            <person name="Suzuki Y."/>
            <person name="Hashimoto A."/>
            <person name="Yamaguchi K."/>
            <person name="Sugano A."/>
            <person name="Kohara Y."/>
            <person name="Fujiyama A."/>
            <person name="Anterola A."/>
            <person name="Aoki S."/>
            <person name="Ashton N."/>
            <person name="Barbazuk W.B."/>
            <person name="Barker E."/>
            <person name="Bennetzen J."/>
            <person name="Bezanilla M."/>
            <person name="Blankenship R."/>
            <person name="Cho S.H."/>
            <person name="Dutcher S."/>
            <person name="Estelle M."/>
            <person name="Fawcett J.A."/>
            <person name="Gundlach H."/>
            <person name="Hanada K."/>
            <person name="Heyl A."/>
            <person name="Hicks K.A."/>
            <person name="Hugh J."/>
            <person name="Lohr M."/>
            <person name="Mayer K."/>
            <person name="Melkozernov A."/>
            <person name="Murata T."/>
            <person name="Nelson D."/>
            <person name="Pils B."/>
            <person name="Prigge M."/>
            <person name="Reiss B."/>
            <person name="Renner T."/>
            <person name="Rombauts S."/>
            <person name="Rushton P."/>
            <person name="Sanderfoot A."/>
            <person name="Schween G."/>
            <person name="Shiu S.-H."/>
            <person name="Stueber K."/>
            <person name="Theodoulou F.L."/>
            <person name="Tu H."/>
            <person name="Van de Peer Y."/>
            <person name="Verrier P.J."/>
            <person name="Waters E."/>
            <person name="Wood A."/>
            <person name="Yang L."/>
            <person name="Cove D."/>
            <person name="Cuming A."/>
            <person name="Hasebe M."/>
            <person name="Lucas S."/>
            <person name="Mishler D.B."/>
            <person name="Reski R."/>
            <person name="Grigoriev I."/>
            <person name="Quatrano R.S."/>
            <person name="Boore J.L."/>
        </authorList>
    </citation>
    <scope>NUCLEOTIDE SEQUENCE [LARGE SCALE GENOMIC DNA]</scope>
    <source>
        <strain evidence="2 3">cv. Gransden 2004</strain>
    </source>
</reference>
<dbReference type="Gramene" id="Pp3c12_11400V3.1">
    <property type="protein sequence ID" value="Pp3c12_11400V3.1"/>
    <property type="gene ID" value="Pp3c12_11400"/>
</dbReference>
<reference evidence="1 3" key="2">
    <citation type="journal article" date="2018" name="Plant J.">
        <title>The Physcomitrella patens chromosome-scale assembly reveals moss genome structure and evolution.</title>
        <authorList>
            <person name="Lang D."/>
            <person name="Ullrich K.K."/>
            <person name="Murat F."/>
            <person name="Fuchs J."/>
            <person name="Jenkins J."/>
            <person name="Haas F.B."/>
            <person name="Piednoel M."/>
            <person name="Gundlach H."/>
            <person name="Van Bel M."/>
            <person name="Meyberg R."/>
            <person name="Vives C."/>
            <person name="Morata J."/>
            <person name="Symeonidi A."/>
            <person name="Hiss M."/>
            <person name="Muchero W."/>
            <person name="Kamisugi Y."/>
            <person name="Saleh O."/>
            <person name="Blanc G."/>
            <person name="Decker E.L."/>
            <person name="van Gessel N."/>
            <person name="Grimwood J."/>
            <person name="Hayes R.D."/>
            <person name="Graham S.W."/>
            <person name="Gunter L.E."/>
            <person name="McDaniel S.F."/>
            <person name="Hoernstein S.N.W."/>
            <person name="Larsson A."/>
            <person name="Li F.W."/>
            <person name="Perroud P.F."/>
            <person name="Phillips J."/>
            <person name="Ranjan P."/>
            <person name="Rokshar D.S."/>
            <person name="Rothfels C.J."/>
            <person name="Schneider L."/>
            <person name="Shu S."/>
            <person name="Stevenson D.W."/>
            <person name="Thummler F."/>
            <person name="Tillich M."/>
            <person name="Villarreal Aguilar J.C."/>
            <person name="Widiez T."/>
            <person name="Wong G.K."/>
            <person name="Wymore A."/>
            <person name="Zhang Y."/>
            <person name="Zimmer A.D."/>
            <person name="Quatrano R.S."/>
            <person name="Mayer K.F.X."/>
            <person name="Goodstein D."/>
            <person name="Casacuberta J.M."/>
            <person name="Vandepoele K."/>
            <person name="Reski R."/>
            <person name="Cuming A.C."/>
            <person name="Tuskan G.A."/>
            <person name="Maumus F."/>
            <person name="Salse J."/>
            <person name="Schmutz J."/>
            <person name="Rensing S.A."/>
        </authorList>
    </citation>
    <scope>NUCLEOTIDE SEQUENCE [LARGE SCALE GENOMIC DNA]</scope>
    <source>
        <strain evidence="2 3">cv. Gransden 2004</strain>
    </source>
</reference>
<reference evidence="2" key="3">
    <citation type="submission" date="2020-12" db="UniProtKB">
        <authorList>
            <consortium name="EnsemblPlants"/>
        </authorList>
    </citation>
    <scope>IDENTIFICATION</scope>
</reference>
<organism evidence="1">
    <name type="scientific">Physcomitrium patens</name>
    <name type="common">Spreading-leaved earth moss</name>
    <name type="synonym">Physcomitrella patens</name>
    <dbReference type="NCBI Taxonomy" id="3218"/>
    <lineage>
        <taxon>Eukaryota</taxon>
        <taxon>Viridiplantae</taxon>
        <taxon>Streptophyta</taxon>
        <taxon>Embryophyta</taxon>
        <taxon>Bryophyta</taxon>
        <taxon>Bryophytina</taxon>
        <taxon>Bryopsida</taxon>
        <taxon>Funariidae</taxon>
        <taxon>Funariales</taxon>
        <taxon>Funariaceae</taxon>
        <taxon>Physcomitrium</taxon>
    </lineage>
</organism>
<dbReference type="InParanoid" id="A0A2K1JQE4"/>
<evidence type="ECO:0000313" key="2">
    <source>
        <dbReference type="EnsemblPlants" id="Pp3c12_11400V3.1"/>
    </source>
</evidence>
<dbReference type="EnsemblPlants" id="Pp3c12_11400V3.1">
    <property type="protein sequence ID" value="Pp3c12_11400V3.1"/>
    <property type="gene ID" value="Pp3c12_11400"/>
</dbReference>
<accession>A0A2K1JQE4</accession>
<evidence type="ECO:0000313" key="1">
    <source>
        <dbReference type="EMBL" id="PNR43758.1"/>
    </source>
</evidence>
<keyword evidence="3" id="KW-1185">Reference proteome</keyword>
<evidence type="ECO:0000313" key="3">
    <source>
        <dbReference type="Proteomes" id="UP000006727"/>
    </source>
</evidence>
<gene>
    <name evidence="1" type="ORF">PHYPA_016140</name>
</gene>
<proteinExistence type="predicted"/>
<dbReference type="AlphaFoldDB" id="A0A2K1JQE4"/>
<sequence>MKGPYKENVIGNETKKEIKEDDFDIMATLAMLPD</sequence>
<dbReference type="Proteomes" id="UP000006727">
    <property type="component" value="Chromosome 12"/>
</dbReference>